<dbReference type="EMBL" id="MCGH01000002">
    <property type="protein sequence ID" value="ODM07514.1"/>
    <property type="molecule type" value="Genomic_DNA"/>
</dbReference>
<dbReference type="AlphaFoldDB" id="A0A1E3AFI4"/>
<organism evidence="2 3">
    <name type="scientific">Eisenbergiella tayi</name>
    <dbReference type="NCBI Taxonomy" id="1432052"/>
    <lineage>
        <taxon>Bacteria</taxon>
        <taxon>Bacillati</taxon>
        <taxon>Bacillota</taxon>
        <taxon>Clostridia</taxon>
        <taxon>Lachnospirales</taxon>
        <taxon>Lachnospiraceae</taxon>
        <taxon>Eisenbergiella</taxon>
    </lineage>
</organism>
<evidence type="ECO:0000313" key="2">
    <source>
        <dbReference type="EMBL" id="ODM07514.1"/>
    </source>
</evidence>
<dbReference type="PATRIC" id="fig|1432052.4.peg.3791"/>
<dbReference type="InterPro" id="IPR056926">
    <property type="entry name" value="FLQE3_permease"/>
</dbReference>
<dbReference type="Proteomes" id="UP000094067">
    <property type="component" value="Unassembled WGS sequence"/>
</dbReference>
<keyword evidence="1" id="KW-1133">Transmembrane helix</keyword>
<dbReference type="RefSeq" id="WP_069153143.1">
    <property type="nucleotide sequence ID" value="NZ_MCGH01000002.1"/>
</dbReference>
<sequence length="226" mass="24524">MMLGRLTVWDMKFQIKYGFYLLYSVLTVIYLIILLAMPESWRTAAAAILIFSDPAAMGLFFMGAIVLLEKSQKVPCAYAVTPVRAIDYIGAKVISLCTISIAVAAILAVAVKAEDLPRTLLGTVLSGAVFTLLGIIIATKISSLNQFILWTVPIEVVGFVPAILHMFGVTPAVLRYYPLNVCMDMIAGKKITATGLFVVVLLIAVLIVAAHKCVRRMWKSAGGIKL</sequence>
<feature type="transmembrane region" description="Helical" evidence="1">
    <location>
        <begin position="89"/>
        <end position="113"/>
    </location>
</feature>
<evidence type="ECO:0008006" key="4">
    <source>
        <dbReference type="Google" id="ProtNLM"/>
    </source>
</evidence>
<evidence type="ECO:0000313" key="3">
    <source>
        <dbReference type="Proteomes" id="UP000094067"/>
    </source>
</evidence>
<reference evidence="2 3" key="1">
    <citation type="submission" date="2016-07" db="EMBL/GenBank/DDBJ databases">
        <title>Characterization of isolates of Eisenbergiella tayi derived from blood cultures, using whole genome sequencing.</title>
        <authorList>
            <person name="Burdz T."/>
            <person name="Wiebe D."/>
            <person name="Huynh C."/>
            <person name="Bernard K."/>
        </authorList>
    </citation>
    <scope>NUCLEOTIDE SEQUENCE [LARGE SCALE GENOMIC DNA]</scope>
    <source>
        <strain evidence="2 3">NML 110608</strain>
    </source>
</reference>
<keyword evidence="1" id="KW-0812">Transmembrane</keyword>
<name>A0A1E3AFI4_9FIRM</name>
<feature type="transmembrane region" description="Helical" evidence="1">
    <location>
        <begin position="119"/>
        <end position="138"/>
    </location>
</feature>
<proteinExistence type="predicted"/>
<feature type="transmembrane region" description="Helical" evidence="1">
    <location>
        <begin position="191"/>
        <end position="210"/>
    </location>
</feature>
<accession>A0A1E3AFI4</accession>
<comment type="caution">
    <text evidence="2">The sequence shown here is derived from an EMBL/GenBank/DDBJ whole genome shotgun (WGS) entry which is preliminary data.</text>
</comment>
<keyword evidence="1" id="KW-0472">Membrane</keyword>
<dbReference type="Pfam" id="PF24686">
    <property type="entry name" value="FLQE3_permease"/>
    <property type="match status" value="1"/>
</dbReference>
<evidence type="ECO:0000256" key="1">
    <source>
        <dbReference type="SAM" id="Phobius"/>
    </source>
</evidence>
<protein>
    <recommendedName>
        <fullName evidence="4">ABC transporter permease</fullName>
    </recommendedName>
</protein>
<feature type="transmembrane region" description="Helical" evidence="1">
    <location>
        <begin position="20"/>
        <end position="38"/>
    </location>
</feature>
<feature type="transmembrane region" description="Helical" evidence="1">
    <location>
        <begin position="44"/>
        <end position="68"/>
    </location>
</feature>
<feature type="transmembrane region" description="Helical" evidence="1">
    <location>
        <begin position="147"/>
        <end position="171"/>
    </location>
</feature>
<gene>
    <name evidence="2" type="ORF">BEI61_03404</name>
</gene>